<sequence length="242" mass="27445">MKFRLDPFPKFTETALAALLNARILIFAIVVAKITLDRLYKYAMIVNPLGYDAQGEPTLDILEYKNFWTANEVYYALNSYGPKGRQAYLTYLFYDVAFVIARTVPMVVICSWAYKKAPAGARPGAWIPVLNMCVDLFENLLIFALIKLFPHRVKGLELFTAYVIQFKWFTFKTSLTIIFVSLFVGIFYGFHGLLADSVVMEEDRQKKLTSRNKVQEVLQNSAARRATAAAAGRHSAVNKKDA</sequence>
<evidence type="ECO:0000313" key="2">
    <source>
        <dbReference type="EMBL" id="KAG2208115.1"/>
    </source>
</evidence>
<dbReference type="EMBL" id="JAEPRD010000021">
    <property type="protein sequence ID" value="KAG2208115.1"/>
    <property type="molecule type" value="Genomic_DNA"/>
</dbReference>
<organism evidence="2 3">
    <name type="scientific">Mucor saturninus</name>
    <dbReference type="NCBI Taxonomy" id="64648"/>
    <lineage>
        <taxon>Eukaryota</taxon>
        <taxon>Fungi</taxon>
        <taxon>Fungi incertae sedis</taxon>
        <taxon>Mucoromycota</taxon>
        <taxon>Mucoromycotina</taxon>
        <taxon>Mucoromycetes</taxon>
        <taxon>Mucorales</taxon>
        <taxon>Mucorineae</taxon>
        <taxon>Mucoraceae</taxon>
        <taxon>Mucor</taxon>
    </lineage>
</organism>
<feature type="transmembrane region" description="Helical" evidence="1">
    <location>
        <begin position="15"/>
        <end position="36"/>
    </location>
</feature>
<dbReference type="OrthoDB" id="2341448at2759"/>
<keyword evidence="3" id="KW-1185">Reference proteome</keyword>
<protein>
    <submittedName>
        <fullName evidence="2">Uncharacterized protein</fullName>
    </submittedName>
</protein>
<keyword evidence="1" id="KW-0472">Membrane</keyword>
<evidence type="ECO:0000313" key="3">
    <source>
        <dbReference type="Proteomes" id="UP000603453"/>
    </source>
</evidence>
<feature type="transmembrane region" description="Helical" evidence="1">
    <location>
        <begin position="169"/>
        <end position="190"/>
    </location>
</feature>
<dbReference type="Proteomes" id="UP000603453">
    <property type="component" value="Unassembled WGS sequence"/>
</dbReference>
<gene>
    <name evidence="2" type="ORF">INT47_010477</name>
</gene>
<feature type="transmembrane region" description="Helical" evidence="1">
    <location>
        <begin position="92"/>
        <end position="114"/>
    </location>
</feature>
<keyword evidence="1" id="KW-1133">Transmembrane helix</keyword>
<dbReference type="AlphaFoldDB" id="A0A8H7V5N9"/>
<accession>A0A8H7V5N9</accession>
<proteinExistence type="predicted"/>
<keyword evidence="1" id="KW-0812">Transmembrane</keyword>
<feature type="transmembrane region" description="Helical" evidence="1">
    <location>
        <begin position="126"/>
        <end position="149"/>
    </location>
</feature>
<name>A0A8H7V5N9_9FUNG</name>
<comment type="caution">
    <text evidence="2">The sequence shown here is derived from an EMBL/GenBank/DDBJ whole genome shotgun (WGS) entry which is preliminary data.</text>
</comment>
<evidence type="ECO:0000256" key="1">
    <source>
        <dbReference type="SAM" id="Phobius"/>
    </source>
</evidence>
<reference evidence="2" key="1">
    <citation type="submission" date="2020-12" db="EMBL/GenBank/DDBJ databases">
        <title>Metabolic potential, ecology and presence of endohyphal bacteria is reflected in genomic diversity of Mucoromycotina.</title>
        <authorList>
            <person name="Muszewska A."/>
            <person name="Okrasinska A."/>
            <person name="Steczkiewicz K."/>
            <person name="Drgas O."/>
            <person name="Orlowska M."/>
            <person name="Perlinska-Lenart U."/>
            <person name="Aleksandrzak-Piekarczyk T."/>
            <person name="Szatraj K."/>
            <person name="Zielenkiewicz U."/>
            <person name="Pilsyk S."/>
            <person name="Malc E."/>
            <person name="Mieczkowski P."/>
            <person name="Kruszewska J.S."/>
            <person name="Biernat P."/>
            <person name="Pawlowska J."/>
        </authorList>
    </citation>
    <scope>NUCLEOTIDE SEQUENCE</scope>
    <source>
        <strain evidence="2">WA0000017839</strain>
    </source>
</reference>